<reference evidence="1" key="1">
    <citation type="journal article" date="2019" name="Sci. Rep.">
        <title>Draft genome of Tanacetum cinerariifolium, the natural source of mosquito coil.</title>
        <authorList>
            <person name="Yamashiro T."/>
            <person name="Shiraishi A."/>
            <person name="Satake H."/>
            <person name="Nakayama K."/>
        </authorList>
    </citation>
    <scope>NUCLEOTIDE SEQUENCE</scope>
</reference>
<comment type="caution">
    <text evidence="1">The sequence shown here is derived from an EMBL/GenBank/DDBJ whole genome shotgun (WGS) entry which is preliminary data.</text>
</comment>
<evidence type="ECO:0000313" key="1">
    <source>
        <dbReference type="EMBL" id="GEZ08052.1"/>
    </source>
</evidence>
<dbReference type="EMBL" id="BKCJ010238788">
    <property type="protein sequence ID" value="GEZ08052.1"/>
    <property type="molecule type" value="Genomic_DNA"/>
</dbReference>
<feature type="non-terminal residue" evidence="1">
    <location>
        <position position="1"/>
    </location>
</feature>
<name>A0A699I3S9_TANCI</name>
<accession>A0A699I3S9</accession>
<protein>
    <submittedName>
        <fullName evidence="1">Zinc finger, CCHC-type</fullName>
    </submittedName>
</protein>
<proteinExistence type="predicted"/>
<organism evidence="1">
    <name type="scientific">Tanacetum cinerariifolium</name>
    <name type="common">Dalmatian daisy</name>
    <name type="synonym">Chrysanthemum cinerariifolium</name>
    <dbReference type="NCBI Taxonomy" id="118510"/>
    <lineage>
        <taxon>Eukaryota</taxon>
        <taxon>Viridiplantae</taxon>
        <taxon>Streptophyta</taxon>
        <taxon>Embryophyta</taxon>
        <taxon>Tracheophyta</taxon>
        <taxon>Spermatophyta</taxon>
        <taxon>Magnoliopsida</taxon>
        <taxon>eudicotyledons</taxon>
        <taxon>Gunneridae</taxon>
        <taxon>Pentapetalae</taxon>
        <taxon>asterids</taxon>
        <taxon>campanulids</taxon>
        <taxon>Asterales</taxon>
        <taxon>Asteraceae</taxon>
        <taxon>Asteroideae</taxon>
        <taxon>Anthemideae</taxon>
        <taxon>Anthemidinae</taxon>
        <taxon>Tanacetum</taxon>
    </lineage>
</organism>
<feature type="non-terminal residue" evidence="1">
    <location>
        <position position="287"/>
    </location>
</feature>
<dbReference type="AlphaFoldDB" id="A0A699I3S9"/>
<sequence>FFGRQAAAGYRQVKVLEFFDCPGPRQGVEDLRDVELQGAQRDRKAEVFHVSNDDTAVAQRRLEDKQPEEKTNTDCLSGMSKVFWAKDTTRSIYLVNMLPSSAIRFKKPIDMLEFFGWLASIKQGILEPVKFKCIFLGYHKSIVANKLWRLDDVTSKVVLYRTIGFNESGEYKKTFISSGVGTDSMQVLHGFEFEVKPLWDHTFEVEPQKNVDQGAGLQEAEIWAIKGLLVKAKGNILNLEIIRDQSGNTQRVSQSRIHNEKLVQTLLKGHSTLSLEDSLSMDCDVKK</sequence>
<gene>
    <name evidence="1" type="ORF">Tci_480025</name>
</gene>